<dbReference type="OrthoDB" id="2835997at2"/>
<dbReference type="RefSeq" id="WP_115363039.1">
    <property type="nucleotide sequence ID" value="NZ_CP038012.1"/>
</dbReference>
<dbReference type="Proteomes" id="UP000254519">
    <property type="component" value="Unassembled WGS sequence"/>
</dbReference>
<keyword evidence="2" id="KW-1185">Reference proteome</keyword>
<evidence type="ECO:0000313" key="2">
    <source>
        <dbReference type="Proteomes" id="UP000254519"/>
    </source>
</evidence>
<protein>
    <submittedName>
        <fullName evidence="1">Uncharacterized protein</fullName>
    </submittedName>
</protein>
<organism evidence="1 2">
    <name type="scientific">Sporosarcina pasteurii</name>
    <name type="common">Bacillus pasteurii</name>
    <dbReference type="NCBI Taxonomy" id="1474"/>
    <lineage>
        <taxon>Bacteria</taxon>
        <taxon>Bacillati</taxon>
        <taxon>Bacillota</taxon>
        <taxon>Bacilli</taxon>
        <taxon>Bacillales</taxon>
        <taxon>Caryophanaceae</taxon>
        <taxon>Sporosarcina</taxon>
    </lineage>
</organism>
<name>A0A380CCB3_SPOPA</name>
<gene>
    <name evidence="1" type="ORF">NCTC4822_02777</name>
</gene>
<dbReference type="EMBL" id="UGYZ01000002">
    <property type="protein sequence ID" value="SUJ17050.1"/>
    <property type="molecule type" value="Genomic_DNA"/>
</dbReference>
<dbReference type="AlphaFoldDB" id="A0A380CCB3"/>
<proteinExistence type="predicted"/>
<sequence>MNLLQVRRGQFVYYKNELHKVYSVRPLSRLPVLMYRIKDMEQVASRAENLTLHRPQHLDSFMLLGNRYTLRKDKQAEVDGYILITHPDPGHLDNYSLNEFEKVAELIDNKVYTTLLNTVKPKEFMVMSPGVDPDSRNIDYKDHAQITEEQREEERMLEKKAAEEAAVKPSVGDIYINLDNGIKAMIVAVIDDEVVLGHGERMKSADLVESDSWNLIYITNEEDF</sequence>
<accession>A0A380CCB3</accession>
<reference evidence="1 2" key="1">
    <citation type="submission" date="2018-06" db="EMBL/GenBank/DDBJ databases">
        <authorList>
            <consortium name="Pathogen Informatics"/>
            <person name="Doyle S."/>
        </authorList>
    </citation>
    <scope>NUCLEOTIDE SEQUENCE [LARGE SCALE GENOMIC DNA]</scope>
    <source>
        <strain evidence="2">ATCC 11859 / DSM 33 / NCIB 8841 / NCTC 4822</strain>
    </source>
</reference>
<evidence type="ECO:0000313" key="1">
    <source>
        <dbReference type="EMBL" id="SUJ17050.1"/>
    </source>
</evidence>